<keyword evidence="3" id="KW-1185">Reference proteome</keyword>
<feature type="compositionally biased region" description="Basic and acidic residues" evidence="1">
    <location>
        <begin position="68"/>
        <end position="78"/>
    </location>
</feature>
<feature type="compositionally biased region" description="Basic residues" evidence="1">
    <location>
        <begin position="36"/>
        <end position="46"/>
    </location>
</feature>
<accession>A0A1L2CUG3</accession>
<evidence type="ECO:0000256" key="1">
    <source>
        <dbReference type="SAM" id="MobiDB-lite"/>
    </source>
</evidence>
<protein>
    <submittedName>
        <fullName evidence="2">Uncharacterized protein</fullName>
    </submittedName>
</protein>
<name>A0A1L2CUG3_9CAUD</name>
<sequence>MAKPKYKVKKGEVRTPEEHRRILQEIDAKQSERSRKGVQKSAKRLKNTFGVSSTMYKKERKPKNKKPKIYDLGRYARE</sequence>
<feature type="region of interest" description="Disordered" evidence="1">
    <location>
        <begin position="1"/>
        <end position="78"/>
    </location>
</feature>
<feature type="compositionally biased region" description="Basic and acidic residues" evidence="1">
    <location>
        <begin position="9"/>
        <end position="35"/>
    </location>
</feature>
<proteinExistence type="predicted"/>
<gene>
    <name evidence="2" type="ORF">CBB_84</name>
</gene>
<dbReference type="Proteomes" id="UP000223891">
    <property type="component" value="Segment"/>
</dbReference>
<evidence type="ECO:0000313" key="3">
    <source>
        <dbReference type="Proteomes" id="UP000223891"/>
    </source>
</evidence>
<organism evidence="2 3">
    <name type="scientific">Pectobacterium phage vB_PcaM_CBB</name>
    <dbReference type="NCBI Taxonomy" id="2772511"/>
    <lineage>
        <taxon>Viruses</taxon>
        <taxon>Duplodnaviria</taxon>
        <taxon>Heunggongvirae</taxon>
        <taxon>Uroviricota</taxon>
        <taxon>Caudoviricetes</taxon>
        <taxon>Mimasvirus</taxon>
        <taxon>Mimasvirus CBB</taxon>
    </lineage>
</organism>
<reference evidence="3" key="1">
    <citation type="submission" date="2016-01" db="EMBL/GenBank/DDBJ databases">
        <title>Isolation and Characterization of Enterobacteria phage CBB.</title>
        <authorList>
            <person name="Buttimer C.T.H."/>
            <person name="Hendrix H."/>
            <person name="Alexandre H."/>
            <person name="O'Mahony J."/>
            <person name="Lavigne R."/>
            <person name="Coffey A."/>
        </authorList>
    </citation>
    <scope>NUCLEOTIDE SEQUENCE [LARGE SCALE GENOMIC DNA]</scope>
</reference>
<feature type="compositionally biased region" description="Basic residues" evidence="1">
    <location>
        <begin position="58"/>
        <end position="67"/>
    </location>
</feature>
<dbReference type="EMBL" id="KU574722">
    <property type="protein sequence ID" value="AMM43649.1"/>
    <property type="molecule type" value="Genomic_DNA"/>
</dbReference>
<evidence type="ECO:0000313" key="2">
    <source>
        <dbReference type="EMBL" id="AMM43649.1"/>
    </source>
</evidence>